<dbReference type="GO" id="GO:0015288">
    <property type="term" value="F:porin activity"/>
    <property type="evidence" value="ECO:0007669"/>
    <property type="project" value="TreeGrafter"/>
</dbReference>
<dbReference type="RefSeq" id="WP_065306989.1">
    <property type="nucleotide sequence ID" value="NZ_LOCQ01000047.1"/>
</dbReference>
<proteinExistence type="inferred from homology"/>
<keyword evidence="5" id="KW-0812">Transmembrane</keyword>
<dbReference type="InterPro" id="IPR003423">
    <property type="entry name" value="OMP_efflux"/>
</dbReference>
<keyword evidence="4" id="KW-1134">Transmembrane beta strand</keyword>
<keyword evidence="8" id="KW-0732">Signal</keyword>
<dbReference type="InterPro" id="IPR010130">
    <property type="entry name" value="T1SS_OMP_TolC"/>
</dbReference>
<accession>A0A1A7C3F3</accession>
<name>A0A1A7C3F3_9BURK</name>
<evidence type="ECO:0000313" key="9">
    <source>
        <dbReference type="EMBL" id="OBV40486.1"/>
    </source>
</evidence>
<dbReference type="PATRIC" id="fig|1747903.4.peg.4122"/>
<dbReference type="SUPFAM" id="SSF56954">
    <property type="entry name" value="Outer membrane efflux proteins (OEP)"/>
    <property type="match status" value="1"/>
</dbReference>
<dbReference type="InterPro" id="IPR051906">
    <property type="entry name" value="TolC-like"/>
</dbReference>
<comment type="subcellular location">
    <subcellularLocation>
        <location evidence="1">Cell outer membrane</location>
    </subcellularLocation>
</comment>
<dbReference type="Pfam" id="PF02321">
    <property type="entry name" value="OEP"/>
    <property type="match status" value="2"/>
</dbReference>
<evidence type="ECO:0000256" key="3">
    <source>
        <dbReference type="ARBA" id="ARBA00022448"/>
    </source>
</evidence>
<dbReference type="AlphaFoldDB" id="A0A1A7C3F3"/>
<protein>
    <submittedName>
        <fullName evidence="9">Outer membrane protein</fullName>
    </submittedName>
</protein>
<evidence type="ECO:0000313" key="10">
    <source>
        <dbReference type="Proteomes" id="UP000092713"/>
    </source>
</evidence>
<keyword evidence="3" id="KW-0813">Transport</keyword>
<dbReference type="EMBL" id="LOCQ01000047">
    <property type="protein sequence ID" value="OBV40486.1"/>
    <property type="molecule type" value="Genomic_DNA"/>
</dbReference>
<feature type="signal peptide" evidence="8">
    <location>
        <begin position="1"/>
        <end position="25"/>
    </location>
</feature>
<sequence length="446" mass="47734">MRKPLIAVLMSSAFVSMTCSLQAQAADLIQVYQQALANDAQYASARAALSAGMERVPQGLAGLLPQVSASGSNTRGDNEQIIQNQGGNKITSPSVNVRTNSYNLTLAQPLFRWDRWETYQQSKLAQAIAEAQFAQVQQDLITRVAQAYFDVLSAQDNLGATQSQKVATTEQLASAKRNFEVGTQTITDTHEAQAAYDLVVAQEFAAINDLANKRSALQTIIGEAPANLAAMRAGVVLSAPQPATVEPWVSSAEEQNFGVVTAQFNVESAKRDIGRNRAGHYPTLDLIANAGHTYSSGGGTGSGNNNNAIGVQWSIPIFSGFAVTSKVRESIALENKARNDLETARRSASQNARQAFLGVNSGMAQVKALEAAEVSSKSALESNQLGYQVGVRINIDVLNAQKQLFSTQKDLSKARYDTIMNGLRLKAAAGTLKETDLVPVNALLDR</sequence>
<evidence type="ECO:0000256" key="7">
    <source>
        <dbReference type="ARBA" id="ARBA00023237"/>
    </source>
</evidence>
<keyword evidence="10" id="KW-1185">Reference proteome</keyword>
<feature type="chain" id="PRO_5008355614" evidence="8">
    <location>
        <begin position="26"/>
        <end position="446"/>
    </location>
</feature>
<dbReference type="PANTHER" id="PTHR30026">
    <property type="entry name" value="OUTER MEMBRANE PROTEIN TOLC"/>
    <property type="match status" value="1"/>
</dbReference>
<evidence type="ECO:0000256" key="6">
    <source>
        <dbReference type="ARBA" id="ARBA00023136"/>
    </source>
</evidence>
<reference evidence="9 10" key="1">
    <citation type="submission" date="2016-04" db="EMBL/GenBank/DDBJ databases">
        <title>Draft genome sequence of Janthinobacterium psychrotolerans sp. nov., isolated from freshwater sediments in Denmark.</title>
        <authorList>
            <person name="Gong X."/>
            <person name="Skrivergaard S."/>
            <person name="Korsgaard B.S."/>
            <person name="Schreiber L."/>
            <person name="Marshall I.P."/>
            <person name="Finster K."/>
            <person name="Schramm A."/>
        </authorList>
    </citation>
    <scope>NUCLEOTIDE SEQUENCE [LARGE SCALE GENOMIC DNA]</scope>
    <source>
        <strain evidence="9 10">S3-2</strain>
    </source>
</reference>
<keyword evidence="6" id="KW-0472">Membrane</keyword>
<organism evidence="9 10">
    <name type="scientific">Janthinobacterium psychrotolerans</name>
    <dbReference type="NCBI Taxonomy" id="1747903"/>
    <lineage>
        <taxon>Bacteria</taxon>
        <taxon>Pseudomonadati</taxon>
        <taxon>Pseudomonadota</taxon>
        <taxon>Betaproteobacteria</taxon>
        <taxon>Burkholderiales</taxon>
        <taxon>Oxalobacteraceae</taxon>
        <taxon>Janthinobacterium</taxon>
    </lineage>
</organism>
<dbReference type="PANTHER" id="PTHR30026:SF20">
    <property type="entry name" value="OUTER MEMBRANE PROTEIN TOLC"/>
    <property type="match status" value="1"/>
</dbReference>
<evidence type="ECO:0000256" key="8">
    <source>
        <dbReference type="SAM" id="SignalP"/>
    </source>
</evidence>
<gene>
    <name evidence="9" type="ORF">ASR47_1016110</name>
</gene>
<dbReference type="Proteomes" id="UP000092713">
    <property type="component" value="Unassembled WGS sequence"/>
</dbReference>
<dbReference type="GO" id="GO:0015562">
    <property type="term" value="F:efflux transmembrane transporter activity"/>
    <property type="evidence" value="ECO:0007669"/>
    <property type="project" value="InterPro"/>
</dbReference>
<dbReference type="STRING" id="1747903.ASR47_1016110"/>
<evidence type="ECO:0000256" key="5">
    <source>
        <dbReference type="ARBA" id="ARBA00022692"/>
    </source>
</evidence>
<dbReference type="OrthoDB" id="9813458at2"/>
<comment type="caution">
    <text evidence="9">The sequence shown here is derived from an EMBL/GenBank/DDBJ whole genome shotgun (WGS) entry which is preliminary data.</text>
</comment>
<dbReference type="GO" id="GO:0009279">
    <property type="term" value="C:cell outer membrane"/>
    <property type="evidence" value="ECO:0007669"/>
    <property type="project" value="UniProtKB-SubCell"/>
</dbReference>
<comment type="similarity">
    <text evidence="2">Belongs to the outer membrane factor (OMF) (TC 1.B.17) family.</text>
</comment>
<evidence type="ECO:0000256" key="2">
    <source>
        <dbReference type="ARBA" id="ARBA00007613"/>
    </source>
</evidence>
<evidence type="ECO:0000256" key="1">
    <source>
        <dbReference type="ARBA" id="ARBA00004442"/>
    </source>
</evidence>
<keyword evidence="7" id="KW-0998">Cell outer membrane</keyword>
<dbReference type="Gene3D" id="1.20.1600.10">
    <property type="entry name" value="Outer membrane efflux proteins (OEP)"/>
    <property type="match status" value="1"/>
</dbReference>
<dbReference type="NCBIfam" id="TIGR01844">
    <property type="entry name" value="type_I_sec_TolC"/>
    <property type="match status" value="1"/>
</dbReference>
<evidence type="ECO:0000256" key="4">
    <source>
        <dbReference type="ARBA" id="ARBA00022452"/>
    </source>
</evidence>
<dbReference type="GO" id="GO:1990281">
    <property type="term" value="C:efflux pump complex"/>
    <property type="evidence" value="ECO:0007669"/>
    <property type="project" value="TreeGrafter"/>
</dbReference>